<name>G7YFV8_CLOSI</name>
<accession>G7YFV8</accession>
<evidence type="ECO:0000313" key="2">
    <source>
        <dbReference type="Proteomes" id="UP000008909"/>
    </source>
</evidence>
<dbReference type="EMBL" id="DF143207">
    <property type="protein sequence ID" value="GAA51841.1"/>
    <property type="molecule type" value="Genomic_DNA"/>
</dbReference>
<sequence length="274" mass="30833">MDVEMAECVRCCHALSDGGRCDLPETGTGALGTIFKATYVILILDLSSAAYWRVLHENTVSDCSRIDIDVQTIDNPSKPWSVSEVLSEIPHIRNPSVIFNADLPIAVTRSLNFAWKRYAMANRVTEGEVRFRTFRWRKTCFLNTNGFRAQAAPHSFTVGVRNYANVTTGSGCASLVMHRPLQLDMPARVGYETRIMEIVYFGCVLITDCSSVVAIEKLVDPTIKRIYQNRFLDPSSFSIHADAVPHSKFRQFILWYCTLNQEEKTPELRALASA</sequence>
<proteinExistence type="predicted"/>
<dbReference type="AlphaFoldDB" id="G7YFV8"/>
<dbReference type="Proteomes" id="UP000008909">
    <property type="component" value="Unassembled WGS sequence"/>
</dbReference>
<keyword evidence="2" id="KW-1185">Reference proteome</keyword>
<organism evidence="1 2">
    <name type="scientific">Clonorchis sinensis</name>
    <name type="common">Chinese liver fluke</name>
    <dbReference type="NCBI Taxonomy" id="79923"/>
    <lineage>
        <taxon>Eukaryota</taxon>
        <taxon>Metazoa</taxon>
        <taxon>Spiralia</taxon>
        <taxon>Lophotrochozoa</taxon>
        <taxon>Platyhelminthes</taxon>
        <taxon>Trematoda</taxon>
        <taxon>Digenea</taxon>
        <taxon>Opisthorchiida</taxon>
        <taxon>Opisthorchiata</taxon>
        <taxon>Opisthorchiidae</taxon>
        <taxon>Clonorchis</taxon>
    </lineage>
</organism>
<reference key="2">
    <citation type="submission" date="2011-10" db="EMBL/GenBank/DDBJ databases">
        <title>The genome and transcriptome sequence of Clonorchis sinensis provide insights into the carcinogenic liver fluke.</title>
        <authorList>
            <person name="Wang X."/>
            <person name="Huang Y."/>
            <person name="Chen W."/>
            <person name="Liu H."/>
            <person name="Guo L."/>
            <person name="Chen Y."/>
            <person name="Luo F."/>
            <person name="Zhou W."/>
            <person name="Sun J."/>
            <person name="Mao Q."/>
            <person name="Liang P."/>
            <person name="Zhou C."/>
            <person name="Tian Y."/>
            <person name="Men J."/>
            <person name="Lv X."/>
            <person name="Huang L."/>
            <person name="Zhou J."/>
            <person name="Hu Y."/>
            <person name="Li R."/>
            <person name="Zhang F."/>
            <person name="Lei H."/>
            <person name="Li X."/>
            <person name="Hu X."/>
            <person name="Liang C."/>
            <person name="Xu J."/>
            <person name="Wu Z."/>
            <person name="Yu X."/>
        </authorList>
    </citation>
    <scope>NUCLEOTIDE SEQUENCE</scope>
    <source>
        <strain>Henan</strain>
    </source>
</reference>
<evidence type="ECO:0000313" key="1">
    <source>
        <dbReference type="EMBL" id="GAA51841.1"/>
    </source>
</evidence>
<gene>
    <name evidence="1" type="ORF">CLF_106889</name>
</gene>
<reference evidence="1" key="1">
    <citation type="journal article" date="2011" name="Genome Biol.">
        <title>The draft genome of the carcinogenic human liver fluke Clonorchis sinensis.</title>
        <authorList>
            <person name="Wang X."/>
            <person name="Chen W."/>
            <person name="Huang Y."/>
            <person name="Sun J."/>
            <person name="Men J."/>
            <person name="Liu H."/>
            <person name="Luo F."/>
            <person name="Guo L."/>
            <person name="Lv X."/>
            <person name="Deng C."/>
            <person name="Zhou C."/>
            <person name="Fan Y."/>
            <person name="Li X."/>
            <person name="Huang L."/>
            <person name="Hu Y."/>
            <person name="Liang C."/>
            <person name="Hu X."/>
            <person name="Xu J."/>
            <person name="Yu X."/>
        </authorList>
    </citation>
    <scope>NUCLEOTIDE SEQUENCE [LARGE SCALE GENOMIC DNA]</scope>
    <source>
        <strain evidence="1">Henan</strain>
    </source>
</reference>
<protein>
    <submittedName>
        <fullName evidence="1">Uncharacterized protein</fullName>
    </submittedName>
</protein>